<dbReference type="OrthoDB" id="9777057at2"/>
<dbReference type="Gene3D" id="3.40.50.720">
    <property type="entry name" value="NAD(P)-binding Rossmann-like Domain"/>
    <property type="match status" value="1"/>
</dbReference>
<keyword evidence="7" id="KW-1185">Reference proteome</keyword>
<dbReference type="SMART" id="SM00829">
    <property type="entry name" value="PKS_ER"/>
    <property type="match status" value="1"/>
</dbReference>
<comment type="similarity">
    <text evidence="4">Belongs to the zinc-containing alcohol dehydrogenase family.</text>
</comment>
<evidence type="ECO:0000256" key="4">
    <source>
        <dbReference type="RuleBase" id="RU361277"/>
    </source>
</evidence>
<evidence type="ECO:0000313" key="7">
    <source>
        <dbReference type="Proteomes" id="UP000266340"/>
    </source>
</evidence>
<dbReference type="Gene3D" id="3.90.180.10">
    <property type="entry name" value="Medium-chain alcohol dehydrogenases, catalytic domain"/>
    <property type="match status" value="1"/>
</dbReference>
<dbReference type="Pfam" id="PF08240">
    <property type="entry name" value="ADH_N"/>
    <property type="match status" value="1"/>
</dbReference>
<dbReference type="Pfam" id="PF00107">
    <property type="entry name" value="ADH_zinc_N"/>
    <property type="match status" value="1"/>
</dbReference>
<gene>
    <name evidence="6" type="ORF">D3H35_13110</name>
</gene>
<evidence type="ECO:0000256" key="3">
    <source>
        <dbReference type="ARBA" id="ARBA00023002"/>
    </source>
</evidence>
<dbReference type="InterPro" id="IPR013149">
    <property type="entry name" value="ADH-like_C"/>
</dbReference>
<dbReference type="AlphaFoldDB" id="A0A398CKL0"/>
<dbReference type="InterPro" id="IPR036291">
    <property type="entry name" value="NAD(P)-bd_dom_sf"/>
</dbReference>
<dbReference type="InterPro" id="IPR020843">
    <property type="entry name" value="ER"/>
</dbReference>
<dbReference type="PROSITE" id="PS00059">
    <property type="entry name" value="ADH_ZINC"/>
    <property type="match status" value="1"/>
</dbReference>
<dbReference type="InterPro" id="IPR013154">
    <property type="entry name" value="ADH-like_N"/>
</dbReference>
<dbReference type="RefSeq" id="WP_119149802.1">
    <property type="nucleotide sequence ID" value="NZ_JBHSOV010000032.1"/>
</dbReference>
<dbReference type="SUPFAM" id="SSF51735">
    <property type="entry name" value="NAD(P)-binding Rossmann-fold domains"/>
    <property type="match status" value="1"/>
</dbReference>
<reference evidence="6 7" key="1">
    <citation type="submission" date="2018-09" db="EMBL/GenBank/DDBJ databases">
        <title>Cohnella cavernae sp. nov., isolated from a karst cave.</title>
        <authorList>
            <person name="Zhu H."/>
        </authorList>
    </citation>
    <scope>NUCLEOTIDE SEQUENCE [LARGE SCALE GENOMIC DNA]</scope>
    <source>
        <strain evidence="6 7">K2E09-144</strain>
    </source>
</reference>
<dbReference type="GO" id="GO:0008270">
    <property type="term" value="F:zinc ion binding"/>
    <property type="evidence" value="ECO:0007669"/>
    <property type="project" value="InterPro"/>
</dbReference>
<dbReference type="SUPFAM" id="SSF50129">
    <property type="entry name" value="GroES-like"/>
    <property type="match status" value="1"/>
</dbReference>
<proteinExistence type="inferred from homology"/>
<evidence type="ECO:0000313" key="6">
    <source>
        <dbReference type="EMBL" id="RIE01739.1"/>
    </source>
</evidence>
<dbReference type="CDD" id="cd08234">
    <property type="entry name" value="threonine_DH_like"/>
    <property type="match status" value="1"/>
</dbReference>
<name>A0A398CKL0_9BACL</name>
<comment type="caution">
    <text evidence="6">The sequence shown here is derived from an EMBL/GenBank/DDBJ whole genome shotgun (WGS) entry which is preliminary data.</text>
</comment>
<evidence type="ECO:0000256" key="2">
    <source>
        <dbReference type="ARBA" id="ARBA00022833"/>
    </source>
</evidence>
<keyword evidence="3" id="KW-0560">Oxidoreductase</keyword>
<comment type="cofactor">
    <cofactor evidence="4">
        <name>Zn(2+)</name>
        <dbReference type="ChEBI" id="CHEBI:29105"/>
    </cofactor>
</comment>
<sequence length="331" mass="36459">MKALVIEKPFQASIQEVEYPIPGMNEVTIKVERTGICGTDIHIYEGTYMSSYPLIPGHEFSGVIHEIGANVTGYSVGDRVSADPNIFCGHCEYCQTHRSNQCLNFAATGVTRNGSMAEYVRVPANTLIRMPDPMTFQQGAFIEPMACVVYAMNRLQVQAGNRVILFGAGAMGQQLVQAISRSGASELVVVDISPSKLRIAEQYGATLTVLSDELDARLCGQTFDIVVEATGIPSVIQRAFSYMGPAAKYLQFGVADSDVTVSLNPFKLFNNDWTILGSMAVHYTTIPAMRWINEGRIQVDHLVSQTLSLEETLDFFEKPKDRDLLKTQIQI</sequence>
<organism evidence="6 7">
    <name type="scientific">Cohnella faecalis</name>
    <dbReference type="NCBI Taxonomy" id="2315694"/>
    <lineage>
        <taxon>Bacteria</taxon>
        <taxon>Bacillati</taxon>
        <taxon>Bacillota</taxon>
        <taxon>Bacilli</taxon>
        <taxon>Bacillales</taxon>
        <taxon>Paenibacillaceae</taxon>
        <taxon>Cohnella</taxon>
    </lineage>
</organism>
<dbReference type="GO" id="GO:0016491">
    <property type="term" value="F:oxidoreductase activity"/>
    <property type="evidence" value="ECO:0007669"/>
    <property type="project" value="UniProtKB-KW"/>
</dbReference>
<dbReference type="EMBL" id="QXJM01000039">
    <property type="protein sequence ID" value="RIE01739.1"/>
    <property type="molecule type" value="Genomic_DNA"/>
</dbReference>
<dbReference type="InterPro" id="IPR002328">
    <property type="entry name" value="ADH_Zn_CS"/>
</dbReference>
<dbReference type="PANTHER" id="PTHR43401">
    <property type="entry name" value="L-THREONINE 3-DEHYDROGENASE"/>
    <property type="match status" value="1"/>
</dbReference>
<dbReference type="PANTHER" id="PTHR43401:SF2">
    <property type="entry name" value="L-THREONINE 3-DEHYDROGENASE"/>
    <property type="match status" value="1"/>
</dbReference>
<evidence type="ECO:0000256" key="1">
    <source>
        <dbReference type="ARBA" id="ARBA00022723"/>
    </source>
</evidence>
<dbReference type="Proteomes" id="UP000266340">
    <property type="component" value="Unassembled WGS sequence"/>
</dbReference>
<dbReference type="InterPro" id="IPR050129">
    <property type="entry name" value="Zn_alcohol_dh"/>
</dbReference>
<evidence type="ECO:0000259" key="5">
    <source>
        <dbReference type="SMART" id="SM00829"/>
    </source>
</evidence>
<protein>
    <submittedName>
        <fullName evidence="6">Alcohol dehydrogenase</fullName>
    </submittedName>
</protein>
<dbReference type="InterPro" id="IPR011032">
    <property type="entry name" value="GroES-like_sf"/>
</dbReference>
<keyword evidence="1 4" id="KW-0479">Metal-binding</keyword>
<accession>A0A398CKL0</accession>
<feature type="domain" description="Enoyl reductase (ER)" evidence="5">
    <location>
        <begin position="12"/>
        <end position="299"/>
    </location>
</feature>
<keyword evidence="2 4" id="KW-0862">Zinc</keyword>